<dbReference type="SUPFAM" id="SSF53474">
    <property type="entry name" value="alpha/beta-Hydrolases"/>
    <property type="match status" value="1"/>
</dbReference>
<dbReference type="Proteomes" id="UP000431826">
    <property type="component" value="Unassembled WGS sequence"/>
</dbReference>
<evidence type="ECO:0000313" key="3">
    <source>
        <dbReference type="Proteomes" id="UP000431826"/>
    </source>
</evidence>
<comment type="caution">
    <text evidence="2">The sequence shown here is derived from an EMBL/GenBank/DDBJ whole genome shotgun (WGS) entry which is preliminary data.</text>
</comment>
<dbReference type="InterPro" id="IPR029058">
    <property type="entry name" value="AB_hydrolase_fold"/>
</dbReference>
<dbReference type="Gene3D" id="3.40.50.1820">
    <property type="entry name" value="alpha/beta hydrolase"/>
    <property type="match status" value="1"/>
</dbReference>
<evidence type="ECO:0000313" key="2">
    <source>
        <dbReference type="EMBL" id="GFE36531.1"/>
    </source>
</evidence>
<reference evidence="2 3" key="1">
    <citation type="submission" date="2019-12" db="EMBL/GenBank/DDBJ databases">
        <title>Whole genome shotgun sequence of Streptomyces tubercidicus NBRC 13090.</title>
        <authorList>
            <person name="Ichikawa N."/>
            <person name="Kimura A."/>
            <person name="Kitahashi Y."/>
            <person name="Komaki H."/>
            <person name="Tamura T."/>
        </authorList>
    </citation>
    <scope>NUCLEOTIDE SEQUENCE [LARGE SCALE GENOMIC DNA]</scope>
    <source>
        <strain evidence="2 3">NBRC 13090</strain>
    </source>
</reference>
<evidence type="ECO:0000256" key="1">
    <source>
        <dbReference type="SAM" id="MobiDB-lite"/>
    </source>
</evidence>
<feature type="compositionally biased region" description="Low complexity" evidence="1">
    <location>
        <begin position="9"/>
        <end position="21"/>
    </location>
</feature>
<accession>A0A640UPA8</accession>
<dbReference type="EMBL" id="BLIR01000001">
    <property type="protein sequence ID" value="GFE36531.1"/>
    <property type="molecule type" value="Genomic_DNA"/>
</dbReference>
<sequence length="95" mass="10056">MRAVGTWWPATSTTPGTYSPGSMPPPSCCTAIRTGGLTPAANAPLLTARIPRSRMHLFTGARHASFQERRDRAGQLVSTFLADPTGPPLPETGHS</sequence>
<organism evidence="2 3">
    <name type="scientific">Streptomyces tubercidicus</name>
    <dbReference type="NCBI Taxonomy" id="47759"/>
    <lineage>
        <taxon>Bacteria</taxon>
        <taxon>Bacillati</taxon>
        <taxon>Actinomycetota</taxon>
        <taxon>Actinomycetes</taxon>
        <taxon>Kitasatosporales</taxon>
        <taxon>Streptomycetaceae</taxon>
        <taxon>Streptomyces</taxon>
    </lineage>
</organism>
<name>A0A640UPA8_9ACTN</name>
<keyword evidence="3" id="KW-1185">Reference proteome</keyword>
<protein>
    <submittedName>
        <fullName evidence="2">Uncharacterized protein</fullName>
    </submittedName>
</protein>
<dbReference type="AlphaFoldDB" id="A0A640UPA8"/>
<feature type="region of interest" description="Disordered" evidence="1">
    <location>
        <begin position="1"/>
        <end position="24"/>
    </location>
</feature>
<proteinExistence type="predicted"/>
<gene>
    <name evidence="2" type="ORF">Stube_12040</name>
</gene>